<name>A0A3A5MSN2_9MICO</name>
<keyword evidence="3" id="KW-1185">Reference proteome</keyword>
<protein>
    <submittedName>
        <fullName evidence="2">Uncharacterized protein</fullName>
    </submittedName>
</protein>
<dbReference type="RefSeq" id="WP_119970345.1">
    <property type="nucleotide sequence ID" value="NZ_JBHSQA010000004.1"/>
</dbReference>
<proteinExistence type="predicted"/>
<gene>
    <name evidence="2" type="ORF">D6T64_00365</name>
</gene>
<accession>A0A3A5MSN2</accession>
<dbReference type="Proteomes" id="UP000272015">
    <property type="component" value="Unassembled WGS sequence"/>
</dbReference>
<sequence length="242" mass="24484">MDLPRRSVRAALATLPRRAARRRVSGLAAGLAVVVTLGLTGCGQAPWLAESGATSGATTSATTATPTAGTSGTSARTSTRADASTPVPTIAAVVNDLASGSAAHTVAAGDVSLAVNYWSTLRMDQWTAAASKPVNVSLVGSLGSDSGQDMFLSKLTVVAVVNGPTGALTAPPAFTDQATVSPGYDMKTPQSYSQVIVLPAVAAAATSITLSFTYELLVQTNTKVPTYAKQTATDQLTIALTQ</sequence>
<dbReference type="OrthoDB" id="5005342at2"/>
<organism evidence="2 3">
    <name type="scientific">Cryobacterium melibiosiphilum</name>
    <dbReference type="NCBI Taxonomy" id="995039"/>
    <lineage>
        <taxon>Bacteria</taxon>
        <taxon>Bacillati</taxon>
        <taxon>Actinomycetota</taxon>
        <taxon>Actinomycetes</taxon>
        <taxon>Micrococcales</taxon>
        <taxon>Microbacteriaceae</taxon>
        <taxon>Cryobacterium</taxon>
    </lineage>
</organism>
<dbReference type="AlphaFoldDB" id="A0A3A5MSN2"/>
<feature type="region of interest" description="Disordered" evidence="1">
    <location>
        <begin position="56"/>
        <end position="83"/>
    </location>
</feature>
<evidence type="ECO:0000256" key="1">
    <source>
        <dbReference type="SAM" id="MobiDB-lite"/>
    </source>
</evidence>
<dbReference type="EMBL" id="QZVS01000024">
    <property type="protein sequence ID" value="RJT92312.1"/>
    <property type="molecule type" value="Genomic_DNA"/>
</dbReference>
<comment type="caution">
    <text evidence="2">The sequence shown here is derived from an EMBL/GenBank/DDBJ whole genome shotgun (WGS) entry which is preliminary data.</text>
</comment>
<evidence type="ECO:0000313" key="2">
    <source>
        <dbReference type="EMBL" id="RJT92312.1"/>
    </source>
</evidence>
<reference evidence="2 3" key="1">
    <citation type="submission" date="2018-09" db="EMBL/GenBank/DDBJ databases">
        <title>Novel species of Cryobacterium.</title>
        <authorList>
            <person name="Liu Q."/>
            <person name="Xin Y.-H."/>
        </authorList>
    </citation>
    <scope>NUCLEOTIDE SEQUENCE [LARGE SCALE GENOMIC DNA]</scope>
    <source>
        <strain evidence="2 3">Hh39</strain>
    </source>
</reference>
<evidence type="ECO:0000313" key="3">
    <source>
        <dbReference type="Proteomes" id="UP000272015"/>
    </source>
</evidence>